<dbReference type="AlphaFoldDB" id="A0A318KS69"/>
<comment type="caution">
    <text evidence="1">The sequence shown here is derived from an EMBL/GenBank/DDBJ whole genome shotgun (WGS) entry which is preliminary data.</text>
</comment>
<organism evidence="1 2">
    <name type="scientific">Dielma fastidiosa</name>
    <dbReference type="NCBI Taxonomy" id="1034346"/>
    <lineage>
        <taxon>Bacteria</taxon>
        <taxon>Bacillati</taxon>
        <taxon>Bacillota</taxon>
        <taxon>Erysipelotrichia</taxon>
        <taxon>Erysipelotrichales</taxon>
        <taxon>Erysipelotrichaceae</taxon>
        <taxon>Dielma</taxon>
    </lineage>
</organism>
<dbReference type="STRING" id="1034346.GCA_000313565_02947"/>
<name>A0A318KS69_9FIRM</name>
<reference evidence="1 2" key="1">
    <citation type="submission" date="2018-05" db="EMBL/GenBank/DDBJ databases">
        <title>Genomic Encyclopedia of Type Strains, Phase IV (KMG-IV): sequencing the most valuable type-strain genomes for metagenomic binning, comparative biology and taxonomic classification.</title>
        <authorList>
            <person name="Goeker M."/>
        </authorList>
    </citation>
    <scope>NUCLEOTIDE SEQUENCE [LARGE SCALE GENOMIC DNA]</scope>
    <source>
        <strain evidence="1 2">JC118</strain>
    </source>
</reference>
<keyword evidence="2" id="KW-1185">Reference proteome</keyword>
<dbReference type="EMBL" id="QJKH01000007">
    <property type="protein sequence ID" value="PXX78565.1"/>
    <property type="molecule type" value="Genomic_DNA"/>
</dbReference>
<dbReference type="RefSeq" id="WP_022939223.1">
    <property type="nucleotide sequence ID" value="NZ_CABKRQ010000008.1"/>
</dbReference>
<protein>
    <submittedName>
        <fullName evidence="1">Uncharacterized protein</fullName>
    </submittedName>
</protein>
<sequence>MKKLIIIICCITALCGCQRSKTVVTQIQSRQDPFIETYYSAQNDSAFKMLKKAIFKELLNGWTADTVKNPIWIYGDFTKYTILNSDLSVNEEFDNYYMCTYIADDDQFGYVILAKEADSLAKIEAVQTAYRYDYQANIEFIHEALAASEIDSASAKAERVSIINDNENKEALKITDAYGHYLLIYFEAEGPILYKSSKPL</sequence>
<evidence type="ECO:0000313" key="1">
    <source>
        <dbReference type="EMBL" id="PXX78565.1"/>
    </source>
</evidence>
<evidence type="ECO:0000313" key="2">
    <source>
        <dbReference type="Proteomes" id="UP000247612"/>
    </source>
</evidence>
<accession>A0A318KS69</accession>
<dbReference type="OrthoDB" id="1958103at2"/>
<proteinExistence type="predicted"/>
<dbReference type="Proteomes" id="UP000247612">
    <property type="component" value="Unassembled WGS sequence"/>
</dbReference>
<dbReference type="PROSITE" id="PS51257">
    <property type="entry name" value="PROKAR_LIPOPROTEIN"/>
    <property type="match status" value="1"/>
</dbReference>
<gene>
    <name evidence="1" type="ORF">DES51_107106</name>
</gene>